<dbReference type="PANTHER" id="PTHR22930">
    <property type="match status" value="1"/>
</dbReference>
<organism evidence="9">
    <name type="scientific">Aphanomyces astaci</name>
    <name type="common">Crayfish plague agent</name>
    <dbReference type="NCBI Taxonomy" id="112090"/>
    <lineage>
        <taxon>Eukaryota</taxon>
        <taxon>Sar</taxon>
        <taxon>Stramenopiles</taxon>
        <taxon>Oomycota</taxon>
        <taxon>Saprolegniomycetes</taxon>
        <taxon>Saprolegniales</taxon>
        <taxon>Verrucalvaceae</taxon>
        <taxon>Aphanomyces</taxon>
    </lineage>
</organism>
<comment type="subcellular location">
    <subcellularLocation>
        <location evidence="2">Nucleus</location>
    </subcellularLocation>
</comment>
<dbReference type="GO" id="GO:0004518">
    <property type="term" value="F:nuclease activity"/>
    <property type="evidence" value="ECO:0007669"/>
    <property type="project" value="UniProtKB-KW"/>
</dbReference>
<name>W4HB76_APHAT</name>
<comment type="similarity">
    <text evidence="3">Belongs to the HARBI1 family.</text>
</comment>
<dbReference type="GO" id="GO:0005634">
    <property type="term" value="C:nucleus"/>
    <property type="evidence" value="ECO:0007669"/>
    <property type="project" value="UniProtKB-SubCell"/>
</dbReference>
<dbReference type="GO" id="GO:0016787">
    <property type="term" value="F:hydrolase activity"/>
    <property type="evidence" value="ECO:0007669"/>
    <property type="project" value="UniProtKB-KW"/>
</dbReference>
<keyword evidence="4" id="KW-0540">Nuclease</keyword>
<proteinExistence type="inferred from homology"/>
<evidence type="ECO:0000256" key="7">
    <source>
        <dbReference type="ARBA" id="ARBA00023242"/>
    </source>
</evidence>
<keyword evidence="7" id="KW-0539">Nucleus</keyword>
<evidence type="ECO:0000256" key="3">
    <source>
        <dbReference type="ARBA" id="ARBA00006958"/>
    </source>
</evidence>
<accession>W4HB76</accession>
<evidence type="ECO:0000256" key="5">
    <source>
        <dbReference type="ARBA" id="ARBA00022723"/>
    </source>
</evidence>
<evidence type="ECO:0000256" key="4">
    <source>
        <dbReference type="ARBA" id="ARBA00022722"/>
    </source>
</evidence>
<evidence type="ECO:0000259" key="8">
    <source>
        <dbReference type="Pfam" id="PF13359"/>
    </source>
</evidence>
<dbReference type="STRING" id="112090.W4HB76"/>
<gene>
    <name evidence="9" type="ORF">H257_00308</name>
</gene>
<evidence type="ECO:0000313" key="9">
    <source>
        <dbReference type="EMBL" id="ETV88816.1"/>
    </source>
</evidence>
<dbReference type="InterPro" id="IPR027806">
    <property type="entry name" value="HARBI1_dom"/>
</dbReference>
<dbReference type="GO" id="GO:0046872">
    <property type="term" value="F:metal ion binding"/>
    <property type="evidence" value="ECO:0007669"/>
    <property type="project" value="UniProtKB-KW"/>
</dbReference>
<dbReference type="InterPro" id="IPR045249">
    <property type="entry name" value="HARBI1-like"/>
</dbReference>
<dbReference type="EMBL" id="KI913114">
    <property type="protein sequence ID" value="ETV88816.1"/>
    <property type="molecule type" value="Genomic_DNA"/>
</dbReference>
<keyword evidence="6" id="KW-0378">Hydrolase</keyword>
<reference evidence="9" key="1">
    <citation type="submission" date="2013-12" db="EMBL/GenBank/DDBJ databases">
        <title>The Genome Sequence of Aphanomyces astaci APO3.</title>
        <authorList>
            <consortium name="The Broad Institute Genomics Platform"/>
            <person name="Russ C."/>
            <person name="Tyler B."/>
            <person name="van West P."/>
            <person name="Dieguez-Uribeondo J."/>
            <person name="Young S.K."/>
            <person name="Zeng Q."/>
            <person name="Gargeya S."/>
            <person name="Fitzgerald M."/>
            <person name="Abouelleil A."/>
            <person name="Alvarado L."/>
            <person name="Chapman S.B."/>
            <person name="Gainer-Dewar J."/>
            <person name="Goldberg J."/>
            <person name="Griggs A."/>
            <person name="Gujja S."/>
            <person name="Hansen M."/>
            <person name="Howarth C."/>
            <person name="Imamovic A."/>
            <person name="Ireland A."/>
            <person name="Larimer J."/>
            <person name="McCowan C."/>
            <person name="Murphy C."/>
            <person name="Pearson M."/>
            <person name="Poon T.W."/>
            <person name="Priest M."/>
            <person name="Roberts A."/>
            <person name="Saif S."/>
            <person name="Shea T."/>
            <person name="Sykes S."/>
            <person name="Wortman J."/>
            <person name="Nusbaum C."/>
            <person name="Birren B."/>
        </authorList>
    </citation>
    <scope>NUCLEOTIDE SEQUENCE [LARGE SCALE GENOMIC DNA]</scope>
    <source>
        <strain evidence="9">APO3</strain>
    </source>
</reference>
<dbReference type="PANTHER" id="PTHR22930:SF228">
    <property type="entry name" value="PROTEIN ALP1-LIKE"/>
    <property type="match status" value="1"/>
</dbReference>
<dbReference type="AlphaFoldDB" id="W4HB76"/>
<dbReference type="RefSeq" id="XP_009821216.1">
    <property type="nucleotide sequence ID" value="XM_009822914.1"/>
</dbReference>
<dbReference type="GeneID" id="20802304"/>
<sequence length="400" mass="45913">MDPSTLVRVLAVWLHRRRMQRDARIKALAYHIFAYINKSPKRMSILKGTLWVDEVLSGNPNNCMETFRMPRTTFDKLVVRNSSTRHLRSVMAAMRRMCQLYIKMPSTTSPVHPNILHSRKFFPFFSNCRMAMDGTHIPVAVPSSMVARFQSRKGVTMNVLAACDFDLKFTFVLAGWEGTAGDGKMFEAAKRLGIEATGDQFDLMDAGFALTKHCLTPYRGTRYHLKEYGRGSRRPLTKEEIFNLRHGQLRNVIERIFGILKKRFPVLVYPVEYDFAFQVDMVLLPPTMKLKETTELKMLYQTSQKATKPSFGETQFASAIWSQYQTTLRNRHFSGLTPHTDELSGLCWILDDFICEGHLFPIQNVVEVVLQSICGDFNRASFFRLAAGETFNQQGHIRLA</sequence>
<evidence type="ECO:0000256" key="1">
    <source>
        <dbReference type="ARBA" id="ARBA00001968"/>
    </source>
</evidence>
<protein>
    <recommendedName>
        <fullName evidence="8">DDE Tnp4 domain-containing protein</fullName>
    </recommendedName>
</protein>
<keyword evidence="5" id="KW-0479">Metal-binding</keyword>
<evidence type="ECO:0000256" key="6">
    <source>
        <dbReference type="ARBA" id="ARBA00022801"/>
    </source>
</evidence>
<evidence type="ECO:0000256" key="2">
    <source>
        <dbReference type="ARBA" id="ARBA00004123"/>
    </source>
</evidence>
<comment type="cofactor">
    <cofactor evidence="1">
        <name>a divalent metal cation</name>
        <dbReference type="ChEBI" id="CHEBI:60240"/>
    </cofactor>
</comment>
<dbReference type="Pfam" id="PF13359">
    <property type="entry name" value="DDE_Tnp_4"/>
    <property type="match status" value="1"/>
</dbReference>
<dbReference type="VEuPathDB" id="FungiDB:H257_00308"/>
<feature type="domain" description="DDE Tnp4" evidence="8">
    <location>
        <begin position="132"/>
        <end position="280"/>
    </location>
</feature>